<evidence type="ECO:0000313" key="4">
    <source>
        <dbReference type="Proteomes" id="UP001205919"/>
    </source>
</evidence>
<dbReference type="CDD" id="cd02516">
    <property type="entry name" value="CDP-ME_synthetase"/>
    <property type="match status" value="1"/>
</dbReference>
<dbReference type="RefSeq" id="WP_256181172.1">
    <property type="nucleotide sequence ID" value="NZ_JANFYT010000001.1"/>
</dbReference>
<dbReference type="Proteomes" id="UP001205919">
    <property type="component" value="Unassembled WGS sequence"/>
</dbReference>
<dbReference type="GO" id="GO:0008299">
    <property type="term" value="P:isoprenoid biosynthetic process"/>
    <property type="evidence" value="ECO:0007669"/>
    <property type="project" value="InterPro"/>
</dbReference>
<organism evidence="3 4">
    <name type="scientific">Cloacibacillus evryensis</name>
    <dbReference type="NCBI Taxonomy" id="508460"/>
    <lineage>
        <taxon>Bacteria</taxon>
        <taxon>Thermotogati</taxon>
        <taxon>Synergistota</taxon>
        <taxon>Synergistia</taxon>
        <taxon>Synergistales</taxon>
        <taxon>Synergistaceae</taxon>
        <taxon>Cloacibacillus</taxon>
    </lineage>
</organism>
<keyword evidence="4" id="KW-1185">Reference proteome</keyword>
<dbReference type="PANTHER" id="PTHR43015:SF1">
    <property type="entry name" value="D-RIBITOL-5-PHOSPHATE CYTIDYLYLTRANSFERASE"/>
    <property type="match status" value="1"/>
</dbReference>
<keyword evidence="1" id="KW-0808">Transferase</keyword>
<dbReference type="AlphaFoldDB" id="A0AAW5K1H2"/>
<evidence type="ECO:0000313" key="3">
    <source>
        <dbReference type="EMBL" id="MCQ4812974.1"/>
    </source>
</evidence>
<comment type="caution">
    <text evidence="3">The sequence shown here is derived from an EMBL/GenBank/DDBJ whole genome shotgun (WGS) entry which is preliminary data.</text>
</comment>
<dbReference type="GO" id="GO:0050518">
    <property type="term" value="F:2-C-methyl-D-erythritol 4-phosphate cytidylyltransferase activity"/>
    <property type="evidence" value="ECO:0007669"/>
    <property type="project" value="UniProtKB-ARBA"/>
</dbReference>
<dbReference type="Pfam" id="PF01128">
    <property type="entry name" value="IspD"/>
    <property type="match status" value="1"/>
</dbReference>
<dbReference type="FunFam" id="3.90.550.10:FF:000003">
    <property type="entry name" value="2-C-methyl-D-erythritol 4-phosphate cytidylyltransferase"/>
    <property type="match status" value="1"/>
</dbReference>
<reference evidence="3 4" key="1">
    <citation type="submission" date="2022-06" db="EMBL/GenBank/DDBJ databases">
        <title>Isolation of gut microbiota from human fecal samples.</title>
        <authorList>
            <person name="Pamer E.G."/>
            <person name="Barat B."/>
            <person name="Waligurski E."/>
            <person name="Medina S."/>
            <person name="Paddock L."/>
            <person name="Mostad J."/>
        </authorList>
    </citation>
    <scope>NUCLEOTIDE SEQUENCE [LARGE SCALE GENOMIC DNA]</scope>
    <source>
        <strain evidence="3 4">DFI.9.90</strain>
    </source>
</reference>
<keyword evidence="2 3" id="KW-0548">Nucleotidyltransferase</keyword>
<dbReference type="Gene3D" id="3.90.550.10">
    <property type="entry name" value="Spore Coat Polysaccharide Biosynthesis Protein SpsA, Chain A"/>
    <property type="match status" value="1"/>
</dbReference>
<sequence>MNIAVIFAGGTGVRMNSLTKPKQFLELHGKAIIIYTLEVFEQHPSIDAIAVVCLNGWEEYLSQLIDKAGLHKVRWIVKGGESGQLSIYNGLVAVYNDSHVPHDSVVLIHDGVRPLITQQLITDNIKSVVEHGSSITVTPAVETVISINQTSGAVTDVLDRSICRMAKAPQCFVLSNIMDAHERALREGKIDFIDSATLMRYYGQTVHTVVGPMENIKITTPMDYYLFRAIMDVKENSQIMGL</sequence>
<proteinExistence type="predicted"/>
<name>A0AAW5K1H2_9BACT</name>
<protein>
    <submittedName>
        <fullName evidence="3">2-C-methyl-D-erythritol 4-phosphate cytidylyltransferase</fullName>
    </submittedName>
</protein>
<dbReference type="PROSITE" id="PS01295">
    <property type="entry name" value="ISPD"/>
    <property type="match status" value="1"/>
</dbReference>
<evidence type="ECO:0000256" key="2">
    <source>
        <dbReference type="ARBA" id="ARBA00022695"/>
    </source>
</evidence>
<evidence type="ECO:0000256" key="1">
    <source>
        <dbReference type="ARBA" id="ARBA00022679"/>
    </source>
</evidence>
<dbReference type="GO" id="GO:0005829">
    <property type="term" value="C:cytosol"/>
    <property type="evidence" value="ECO:0007669"/>
    <property type="project" value="TreeGrafter"/>
</dbReference>
<dbReference type="SUPFAM" id="SSF53448">
    <property type="entry name" value="Nucleotide-diphospho-sugar transferases"/>
    <property type="match status" value="1"/>
</dbReference>
<accession>A0AAW5K1H2</accession>
<dbReference type="InterPro" id="IPR029044">
    <property type="entry name" value="Nucleotide-diphossugar_trans"/>
</dbReference>
<dbReference type="InterPro" id="IPR034683">
    <property type="entry name" value="IspD/TarI"/>
</dbReference>
<gene>
    <name evidence="3" type="ORF">NE630_00890</name>
</gene>
<dbReference type="EMBL" id="JANFYT010000001">
    <property type="protein sequence ID" value="MCQ4812974.1"/>
    <property type="molecule type" value="Genomic_DNA"/>
</dbReference>
<dbReference type="InterPro" id="IPR018294">
    <property type="entry name" value="ISPD_synthase_CS"/>
</dbReference>
<dbReference type="PANTHER" id="PTHR43015">
    <property type="entry name" value="D-RIBITOL-5-PHOSPHATE CYTIDYLYLTRANSFERASE"/>
    <property type="match status" value="1"/>
</dbReference>